<dbReference type="Proteomes" id="UP000554482">
    <property type="component" value="Unassembled WGS sequence"/>
</dbReference>
<comment type="caution">
    <text evidence="1">The sequence shown here is derived from an EMBL/GenBank/DDBJ whole genome shotgun (WGS) entry which is preliminary data.</text>
</comment>
<gene>
    <name evidence="1" type="ORF">FRX31_008912</name>
</gene>
<name>A0A7J6WVR4_THATH</name>
<keyword evidence="2" id="KW-1185">Reference proteome</keyword>
<protein>
    <submittedName>
        <fullName evidence="1">Uncharacterized protein</fullName>
    </submittedName>
</protein>
<proteinExistence type="predicted"/>
<feature type="non-terminal residue" evidence="1">
    <location>
        <position position="62"/>
    </location>
</feature>
<sequence length="62" mass="7556">MRVIDDLRDKHNYDIDVGDVFSFFELKASRTDDQSYSLSKRSKWKNYHIWHTCVSNDRWKDS</sequence>
<evidence type="ECO:0000313" key="2">
    <source>
        <dbReference type="Proteomes" id="UP000554482"/>
    </source>
</evidence>
<dbReference type="EMBL" id="JABWDY010009349">
    <property type="protein sequence ID" value="KAF5201501.1"/>
    <property type="molecule type" value="Genomic_DNA"/>
</dbReference>
<evidence type="ECO:0000313" key="1">
    <source>
        <dbReference type="EMBL" id="KAF5201501.1"/>
    </source>
</evidence>
<reference evidence="1 2" key="1">
    <citation type="submission" date="2020-06" db="EMBL/GenBank/DDBJ databases">
        <title>Transcriptomic and genomic resources for Thalictrum thalictroides and T. hernandezii: Facilitating candidate gene discovery in an emerging model plant lineage.</title>
        <authorList>
            <person name="Arias T."/>
            <person name="Riano-Pachon D.M."/>
            <person name="Di Stilio V.S."/>
        </authorList>
    </citation>
    <scope>NUCLEOTIDE SEQUENCE [LARGE SCALE GENOMIC DNA]</scope>
    <source>
        <strain evidence="2">cv. WT478/WT964</strain>
        <tissue evidence="1">Leaves</tissue>
    </source>
</reference>
<organism evidence="1 2">
    <name type="scientific">Thalictrum thalictroides</name>
    <name type="common">Rue-anemone</name>
    <name type="synonym">Anemone thalictroides</name>
    <dbReference type="NCBI Taxonomy" id="46969"/>
    <lineage>
        <taxon>Eukaryota</taxon>
        <taxon>Viridiplantae</taxon>
        <taxon>Streptophyta</taxon>
        <taxon>Embryophyta</taxon>
        <taxon>Tracheophyta</taxon>
        <taxon>Spermatophyta</taxon>
        <taxon>Magnoliopsida</taxon>
        <taxon>Ranunculales</taxon>
        <taxon>Ranunculaceae</taxon>
        <taxon>Thalictroideae</taxon>
        <taxon>Thalictrum</taxon>
    </lineage>
</organism>
<accession>A0A7J6WVR4</accession>
<dbReference type="AlphaFoldDB" id="A0A7J6WVR4"/>